<keyword evidence="2" id="KW-0813">Transport</keyword>
<dbReference type="InterPro" id="IPR005018">
    <property type="entry name" value="DOMON_domain"/>
</dbReference>
<dbReference type="AlphaFoldDB" id="A0A151SQF6"/>
<dbReference type="PANTHER" id="PTHR23130:SF157">
    <property type="entry name" value="AUXIN-INDUCED IN ROOT CULTURES PROTEIN 12"/>
    <property type="match status" value="1"/>
</dbReference>
<feature type="signal peptide" evidence="6">
    <location>
        <begin position="1"/>
        <end position="26"/>
    </location>
</feature>
<dbReference type="Pfam" id="PF04526">
    <property type="entry name" value="DUF568"/>
    <property type="match status" value="1"/>
</dbReference>
<dbReference type="PANTHER" id="PTHR23130">
    <property type="entry name" value="CYTOCHROME B561 AND DOMON DOMAIN-CONTAINING PROTEIN"/>
    <property type="match status" value="1"/>
</dbReference>
<keyword evidence="3 6" id="KW-0732">Signal</keyword>
<gene>
    <name evidence="8" type="ORF">KK1_003314</name>
</gene>
<evidence type="ECO:0000256" key="2">
    <source>
        <dbReference type="ARBA" id="ARBA00022448"/>
    </source>
</evidence>
<feature type="domain" description="DOMON" evidence="7">
    <location>
        <begin position="50"/>
        <end position="163"/>
    </location>
</feature>
<dbReference type="Gramene" id="C.cajan_03240.t">
    <property type="protein sequence ID" value="C.cajan_03240.t.cds1"/>
    <property type="gene ID" value="C.cajan_03240"/>
</dbReference>
<dbReference type="InterPro" id="IPR045265">
    <property type="entry name" value="AIR12_DOMON"/>
</dbReference>
<evidence type="ECO:0000256" key="1">
    <source>
        <dbReference type="ARBA" id="ARBA00004370"/>
    </source>
</evidence>
<evidence type="ECO:0000256" key="6">
    <source>
        <dbReference type="SAM" id="SignalP"/>
    </source>
</evidence>
<feature type="chain" id="PRO_5007588640" evidence="6">
    <location>
        <begin position="27"/>
        <end position="234"/>
    </location>
</feature>
<dbReference type="CDD" id="cd09629">
    <property type="entry name" value="DOMON_CIL1_like"/>
    <property type="match status" value="1"/>
</dbReference>
<dbReference type="OrthoDB" id="1720670at2759"/>
<proteinExistence type="predicted"/>
<dbReference type="Proteomes" id="UP000075243">
    <property type="component" value="Chromosome 11"/>
</dbReference>
<accession>A0A151SQF6</accession>
<evidence type="ECO:0000256" key="4">
    <source>
        <dbReference type="ARBA" id="ARBA00022982"/>
    </source>
</evidence>
<keyword evidence="4" id="KW-0249">Electron transport</keyword>
<sequence length="234" mass="24202">MASHLPFIATITVFLFLSLSLTPSHSATTCASPKLPSNRTFANCTALTALGATLHYSYNATNRSLAVAFAAAPPSAVGWVAWGLNLGGFGMVGAQALVAIPADGAVAVHRYNLSSYKDVSEVKAFSFDSWNVSAEQTNGVITIYASVKIPETAPNVSHVWQVGPVSGGKPDIHALKSENIKSKAALPFAVEAAAATGNATGNATAPASGEKSASAGERLHVWWVLAFIMGLVAF</sequence>
<evidence type="ECO:0000256" key="5">
    <source>
        <dbReference type="ARBA" id="ARBA00023136"/>
    </source>
</evidence>
<name>A0A151SQF6_CAJCA</name>
<dbReference type="STRING" id="3821.A0A151SQF6"/>
<organism evidence="8 9">
    <name type="scientific">Cajanus cajan</name>
    <name type="common">Pigeon pea</name>
    <name type="synonym">Cajanus indicus</name>
    <dbReference type="NCBI Taxonomy" id="3821"/>
    <lineage>
        <taxon>Eukaryota</taxon>
        <taxon>Viridiplantae</taxon>
        <taxon>Streptophyta</taxon>
        <taxon>Embryophyta</taxon>
        <taxon>Tracheophyta</taxon>
        <taxon>Spermatophyta</taxon>
        <taxon>Magnoliopsida</taxon>
        <taxon>eudicotyledons</taxon>
        <taxon>Gunneridae</taxon>
        <taxon>Pentapetalae</taxon>
        <taxon>rosids</taxon>
        <taxon>fabids</taxon>
        <taxon>Fabales</taxon>
        <taxon>Fabaceae</taxon>
        <taxon>Papilionoideae</taxon>
        <taxon>50 kb inversion clade</taxon>
        <taxon>NPAAA clade</taxon>
        <taxon>indigoferoid/millettioid clade</taxon>
        <taxon>Phaseoleae</taxon>
        <taxon>Cajanus</taxon>
    </lineage>
</organism>
<dbReference type="PROSITE" id="PS50836">
    <property type="entry name" value="DOMON"/>
    <property type="match status" value="1"/>
</dbReference>
<protein>
    <submittedName>
        <fullName evidence="8">Auxin-induced in root cultures protein 12</fullName>
    </submittedName>
</protein>
<evidence type="ECO:0000313" key="9">
    <source>
        <dbReference type="Proteomes" id="UP000075243"/>
    </source>
</evidence>
<keyword evidence="9" id="KW-1185">Reference proteome</keyword>
<dbReference type="OMA" id="SKSYASC"/>
<evidence type="ECO:0000313" key="8">
    <source>
        <dbReference type="EMBL" id="KYP57060.1"/>
    </source>
</evidence>
<dbReference type="GO" id="GO:0016020">
    <property type="term" value="C:membrane"/>
    <property type="evidence" value="ECO:0007669"/>
    <property type="project" value="UniProtKB-SubCell"/>
</dbReference>
<keyword evidence="5" id="KW-0472">Membrane</keyword>
<reference evidence="8 9" key="1">
    <citation type="journal article" date="2012" name="Nat. Biotechnol.">
        <title>Draft genome sequence of pigeonpea (Cajanus cajan), an orphan legume crop of resource-poor farmers.</title>
        <authorList>
            <person name="Varshney R.K."/>
            <person name="Chen W."/>
            <person name="Li Y."/>
            <person name="Bharti A.K."/>
            <person name="Saxena R.K."/>
            <person name="Schlueter J.A."/>
            <person name="Donoghue M.T."/>
            <person name="Azam S."/>
            <person name="Fan G."/>
            <person name="Whaley A.M."/>
            <person name="Farmer A.D."/>
            <person name="Sheridan J."/>
            <person name="Iwata A."/>
            <person name="Tuteja R."/>
            <person name="Penmetsa R.V."/>
            <person name="Wu W."/>
            <person name="Upadhyaya H.D."/>
            <person name="Yang S.P."/>
            <person name="Shah T."/>
            <person name="Saxena K.B."/>
            <person name="Michael T."/>
            <person name="McCombie W.R."/>
            <person name="Yang B."/>
            <person name="Zhang G."/>
            <person name="Yang H."/>
            <person name="Wang J."/>
            <person name="Spillane C."/>
            <person name="Cook D.R."/>
            <person name="May G.D."/>
            <person name="Xu X."/>
            <person name="Jackson S.A."/>
        </authorList>
    </citation>
    <scope>NUCLEOTIDE SEQUENCE [LARGE SCALE GENOMIC DNA]</scope>
    <source>
        <strain evidence="9">cv. Asha</strain>
    </source>
</reference>
<dbReference type="EMBL" id="CM003613">
    <property type="protein sequence ID" value="KYP57060.1"/>
    <property type="molecule type" value="Genomic_DNA"/>
</dbReference>
<comment type="subcellular location">
    <subcellularLocation>
        <location evidence="1">Membrane</location>
    </subcellularLocation>
</comment>
<evidence type="ECO:0000256" key="3">
    <source>
        <dbReference type="ARBA" id="ARBA00022729"/>
    </source>
</evidence>
<evidence type="ECO:0000259" key="7">
    <source>
        <dbReference type="PROSITE" id="PS50836"/>
    </source>
</evidence>